<dbReference type="EMBL" id="MFGW01000187">
    <property type="protein sequence ID" value="OGF61810.1"/>
    <property type="molecule type" value="Genomic_DNA"/>
</dbReference>
<accession>A0A1F5VEP4</accession>
<reference evidence="1 2" key="1">
    <citation type="journal article" date="2016" name="Nat. Commun.">
        <title>Thousands of microbial genomes shed light on interconnected biogeochemical processes in an aquifer system.</title>
        <authorList>
            <person name="Anantharaman K."/>
            <person name="Brown C.T."/>
            <person name="Hug L.A."/>
            <person name="Sharon I."/>
            <person name="Castelle C.J."/>
            <person name="Probst A.J."/>
            <person name="Thomas B.C."/>
            <person name="Singh A."/>
            <person name="Wilkins M.J."/>
            <person name="Karaoz U."/>
            <person name="Brodie E.L."/>
            <person name="Williams K.H."/>
            <person name="Hubbard S.S."/>
            <person name="Banfield J.F."/>
        </authorList>
    </citation>
    <scope>NUCLEOTIDE SEQUENCE [LARGE SCALE GENOMIC DNA]</scope>
</reference>
<sequence length="458" mass="51869">MKYKCLALMGLLLLVIHGCKKVMLPEPQLPSEQKSSAEHEILSTNTFEETFQSITHEIINLLHSNNVDLSKTYAVFLQQPVSDEEERLKVIGSNLHKSMNVHVPIVTKEELRTILRRKKNITVLELHYGYQGHIMRVLVDVYSPGKKKVLFSLEASREMSNLETFHSEIEKGNSDGVRGSNDLSQVLFIDEIGERIIAIKSLDINKDNKEDLILLGTTALHIWLLAYNVVIDKISIPLGEMNEKRSRDPVGFIISGNNKYLYLMNSQMKNGVCISLMQEMYEIVTCTDEIISTFHMKQIVEVKAIPGTNLLRIESPEGTQLAFHAMDISMHAASGRENLYFIMEDNKIYGFDVNNLQLNYQSNFTAGRAFSKEGNYMITSLSNQNCPPDGVIIYALQDSKFIEEATLYESEGCIMSLDIQDVNKGLLQYLFSVYDSRTTMSTIYFNAVMVGATRMNKG</sequence>
<evidence type="ECO:0000313" key="2">
    <source>
        <dbReference type="Proteomes" id="UP000178943"/>
    </source>
</evidence>
<dbReference type="STRING" id="1817863.A2Y62_20525"/>
<evidence type="ECO:0000313" key="1">
    <source>
        <dbReference type="EMBL" id="OGF61810.1"/>
    </source>
</evidence>
<organism evidence="1 2">
    <name type="scientific">Candidatus Fischerbacteria bacterium RBG_13_37_8</name>
    <dbReference type="NCBI Taxonomy" id="1817863"/>
    <lineage>
        <taxon>Bacteria</taxon>
        <taxon>Candidatus Fischeribacteriota</taxon>
    </lineage>
</organism>
<proteinExistence type="predicted"/>
<comment type="caution">
    <text evidence="1">The sequence shown here is derived from an EMBL/GenBank/DDBJ whole genome shotgun (WGS) entry which is preliminary data.</text>
</comment>
<protein>
    <submittedName>
        <fullName evidence="1">Uncharacterized protein</fullName>
    </submittedName>
</protein>
<dbReference type="Proteomes" id="UP000178943">
    <property type="component" value="Unassembled WGS sequence"/>
</dbReference>
<name>A0A1F5VEP4_9BACT</name>
<dbReference type="AlphaFoldDB" id="A0A1F5VEP4"/>
<gene>
    <name evidence="1" type="ORF">A2Y62_20525</name>
</gene>